<dbReference type="AlphaFoldDB" id="A0A645I2P9"/>
<dbReference type="EMBL" id="VSSQ01099062">
    <property type="protein sequence ID" value="MPN41783.1"/>
    <property type="molecule type" value="Genomic_DNA"/>
</dbReference>
<proteinExistence type="predicted"/>
<organism evidence="1">
    <name type="scientific">bioreactor metagenome</name>
    <dbReference type="NCBI Taxonomy" id="1076179"/>
    <lineage>
        <taxon>unclassified sequences</taxon>
        <taxon>metagenomes</taxon>
        <taxon>ecological metagenomes</taxon>
    </lineage>
</organism>
<gene>
    <name evidence="1" type="ORF">SDC9_189338</name>
</gene>
<name>A0A645I2P9_9ZZZZ</name>
<accession>A0A645I2P9</accession>
<reference evidence="1" key="1">
    <citation type="submission" date="2019-08" db="EMBL/GenBank/DDBJ databases">
        <authorList>
            <person name="Kucharzyk K."/>
            <person name="Murdoch R.W."/>
            <person name="Higgins S."/>
            <person name="Loffler F."/>
        </authorList>
    </citation>
    <scope>NUCLEOTIDE SEQUENCE</scope>
</reference>
<protein>
    <submittedName>
        <fullName evidence="1">Uncharacterized protein</fullName>
    </submittedName>
</protein>
<evidence type="ECO:0000313" key="1">
    <source>
        <dbReference type="EMBL" id="MPN41783.1"/>
    </source>
</evidence>
<comment type="caution">
    <text evidence="1">The sequence shown here is derived from an EMBL/GenBank/DDBJ whole genome shotgun (WGS) entry which is preliminary data.</text>
</comment>
<sequence>MILDFTFALGVPGIIRIKSTTNSDVECDITARFEYVPSATSAESSMFSCPSCCSMFSVIFILQSYNFYSTCLSRMK</sequence>